<protein>
    <recommendedName>
        <fullName evidence="3">Terminase large subunit</fullName>
    </recommendedName>
</protein>
<sequence>MKVRVSLREALRDDNLLGQAIAGESWSIWRALLMAAMGETLTPEEREMFSLVTGRSQEPQQRVEEFWTVAGRRSGKTRAAAVLGAYLATCIDWTDCLSPGERAVLPVLAANTYQASRAFMHLVGILQHSPDLSALLEGEPTADAIRLSTRVDINIVPANFKTIRSITAIAIICDEIAFWSIEGSKNPDKEILTAARPALATTEGPLVCISSPYARRGELWTNYRKDFKPDGDPLILIANAESKVLNSTLPQRVIDRAYERDPSAASAEYGGKFRTDVETLLSREVVEAAVDVGVVERAREPGIRYYGFVDPSGGSSDSMTLGIAHKEGNRAVLDVLRERKPPYSPEAVTKDFCELLKSYGILSLTGDNFGGEWCKEPFSRHGVTYERSTAPKSELYAAMVPAINSGRVGLLDNERATNQLVELERRSGSSGRDIIDHPPGAAFHDDVANAVAGAVFQVLGKRAPLAISEAALTASRQPTGRTFNHPRLSSGGHR</sequence>
<evidence type="ECO:0000313" key="1">
    <source>
        <dbReference type="EMBL" id="GAJ96185.1"/>
    </source>
</evidence>
<accession>A0AA87QBP7</accession>
<evidence type="ECO:0008006" key="3">
    <source>
        <dbReference type="Google" id="ProtNLM"/>
    </source>
</evidence>
<dbReference type="Proteomes" id="UP000026941">
    <property type="component" value="Unassembled WGS sequence"/>
</dbReference>
<gene>
    <name evidence="1" type="ORF">RRH01S_18_00280</name>
</gene>
<organism evidence="1 2">
    <name type="scientific">Rhizobium rhizogenes NBRC 13257</name>
    <dbReference type="NCBI Taxonomy" id="1220581"/>
    <lineage>
        <taxon>Bacteria</taxon>
        <taxon>Pseudomonadati</taxon>
        <taxon>Pseudomonadota</taxon>
        <taxon>Alphaproteobacteria</taxon>
        <taxon>Hyphomicrobiales</taxon>
        <taxon>Rhizobiaceae</taxon>
        <taxon>Rhizobium/Agrobacterium group</taxon>
        <taxon>Rhizobium</taxon>
    </lineage>
</organism>
<reference evidence="1 2" key="1">
    <citation type="submission" date="2014-05" db="EMBL/GenBank/DDBJ databases">
        <title>Whole genome shotgun sequence of Rhizobium rhizogenes NBRC 13257.</title>
        <authorList>
            <person name="Katano-Makiyama Y."/>
            <person name="Hosoyama A."/>
            <person name="Hashimoto M."/>
            <person name="Hosoyama Y."/>
            <person name="Noguchi M."/>
            <person name="Tsuchikane K."/>
            <person name="Kimura A."/>
            <person name="Ohji S."/>
            <person name="Ichikawa N."/>
            <person name="Yamazoe A."/>
            <person name="Fujita N."/>
        </authorList>
    </citation>
    <scope>NUCLEOTIDE SEQUENCE [LARGE SCALE GENOMIC DNA]</scope>
    <source>
        <strain evidence="1 2">NBRC 13257</strain>
    </source>
</reference>
<dbReference type="Gene3D" id="3.30.420.240">
    <property type="match status" value="1"/>
</dbReference>
<dbReference type="RefSeq" id="WP_042476018.1">
    <property type="nucleotide sequence ID" value="NZ_BAYX01000018.1"/>
</dbReference>
<evidence type="ECO:0000313" key="2">
    <source>
        <dbReference type="Proteomes" id="UP000026941"/>
    </source>
</evidence>
<comment type="caution">
    <text evidence="1">The sequence shown here is derived from an EMBL/GenBank/DDBJ whole genome shotgun (WGS) entry which is preliminary data.</text>
</comment>
<dbReference type="EMBL" id="BAYX01000018">
    <property type="protein sequence ID" value="GAJ96185.1"/>
    <property type="molecule type" value="Genomic_DNA"/>
</dbReference>
<proteinExistence type="predicted"/>
<dbReference type="InterPro" id="IPR027417">
    <property type="entry name" value="P-loop_NTPase"/>
</dbReference>
<name>A0AA87QBP7_RHIRH</name>
<dbReference type="Gene3D" id="3.40.50.300">
    <property type="entry name" value="P-loop containing nucleotide triphosphate hydrolases"/>
    <property type="match status" value="1"/>
</dbReference>
<dbReference type="AlphaFoldDB" id="A0AA87QBP7"/>